<dbReference type="GO" id="GO:0004930">
    <property type="term" value="F:G protein-coupled receptor activity"/>
    <property type="evidence" value="ECO:0007669"/>
    <property type="project" value="UniProtKB-KW"/>
</dbReference>
<evidence type="ECO:0000256" key="1">
    <source>
        <dbReference type="ARBA" id="ARBA00004651"/>
    </source>
</evidence>
<dbReference type="PROSITE" id="PS50262">
    <property type="entry name" value="G_PROTEIN_RECEP_F1_2"/>
    <property type="match status" value="1"/>
</dbReference>
<comment type="subcellular location">
    <subcellularLocation>
        <location evidence="1">Cell membrane</location>
        <topology evidence="1">Multi-pass membrane protein</topology>
    </subcellularLocation>
</comment>
<evidence type="ECO:0000256" key="9">
    <source>
        <dbReference type="SAM" id="Phobius"/>
    </source>
</evidence>
<dbReference type="PRINTS" id="PR00237">
    <property type="entry name" value="GPCRRHODOPSN"/>
</dbReference>
<keyword evidence="7" id="KW-0675">Receptor</keyword>
<evidence type="ECO:0000313" key="12">
    <source>
        <dbReference type="Proteomes" id="UP000186922"/>
    </source>
</evidence>
<protein>
    <recommendedName>
        <fullName evidence="10">G-protein coupled receptors family 1 profile domain-containing protein</fullName>
    </recommendedName>
</protein>
<keyword evidence="3 9" id="KW-0812">Transmembrane</keyword>
<accession>A0A1D1V6V8</accession>
<dbReference type="GO" id="GO:0043005">
    <property type="term" value="C:neuron projection"/>
    <property type="evidence" value="ECO:0007669"/>
    <property type="project" value="TreeGrafter"/>
</dbReference>
<dbReference type="EMBL" id="BDGG01000003">
    <property type="protein sequence ID" value="GAU95802.1"/>
    <property type="molecule type" value="Genomic_DNA"/>
</dbReference>
<dbReference type="PANTHER" id="PTHR24229">
    <property type="entry name" value="NEUROPEPTIDES RECEPTOR"/>
    <property type="match status" value="1"/>
</dbReference>
<evidence type="ECO:0000256" key="2">
    <source>
        <dbReference type="ARBA" id="ARBA00022475"/>
    </source>
</evidence>
<dbReference type="SUPFAM" id="SSF81321">
    <property type="entry name" value="Family A G protein-coupled receptor-like"/>
    <property type="match status" value="1"/>
</dbReference>
<dbReference type="GO" id="GO:0005886">
    <property type="term" value="C:plasma membrane"/>
    <property type="evidence" value="ECO:0007669"/>
    <property type="project" value="UniProtKB-SubCell"/>
</dbReference>
<feature type="transmembrane region" description="Helical" evidence="9">
    <location>
        <begin position="49"/>
        <end position="72"/>
    </location>
</feature>
<sequence length="252" mass="28335">MYAVYPVFVYSGTGVDEEPLEPANDFTRTQCNILWPPSETLGIDGSKQFALYGFVLGFALPVALMVTFYGMVLRRLRNSHEKVTETTTSGILTATPAHSRRRSKLRRVTMMIFVLVLVYVVCWTPYWGVQIHIIFADATEGESTDIIVASLSLQCLCFFNSACNPLLYAILSDNFKKSYSRALKKLSHEKHREQTSPLVLVNGKPRNSWMDSDGFLGEPTIASVSAQPHVHIRVKPQKDVLFRVGDEMLVLL</sequence>
<name>A0A1D1V6V8_RAMVA</name>
<dbReference type="InterPro" id="IPR000276">
    <property type="entry name" value="GPCR_Rhodpsn"/>
</dbReference>
<dbReference type="GO" id="GO:0042277">
    <property type="term" value="F:peptide binding"/>
    <property type="evidence" value="ECO:0007669"/>
    <property type="project" value="TreeGrafter"/>
</dbReference>
<keyword evidence="12" id="KW-1185">Reference proteome</keyword>
<comment type="caution">
    <text evidence="11">The sequence shown here is derived from an EMBL/GenBank/DDBJ whole genome shotgun (WGS) entry which is preliminary data.</text>
</comment>
<proteinExistence type="predicted"/>
<keyword evidence="6 9" id="KW-0472">Membrane</keyword>
<keyword evidence="5" id="KW-0297">G-protein coupled receptor</keyword>
<dbReference type="InterPro" id="IPR017452">
    <property type="entry name" value="GPCR_Rhodpsn_7TM"/>
</dbReference>
<dbReference type="Gene3D" id="1.20.1070.10">
    <property type="entry name" value="Rhodopsin 7-helix transmembrane proteins"/>
    <property type="match status" value="1"/>
</dbReference>
<keyword evidence="4 9" id="KW-1133">Transmembrane helix</keyword>
<keyword evidence="2" id="KW-1003">Cell membrane</keyword>
<evidence type="ECO:0000259" key="10">
    <source>
        <dbReference type="PROSITE" id="PS50262"/>
    </source>
</evidence>
<keyword evidence="8" id="KW-0807">Transducer</keyword>
<dbReference type="AlphaFoldDB" id="A0A1D1V6V8"/>
<evidence type="ECO:0000256" key="5">
    <source>
        <dbReference type="ARBA" id="ARBA00023040"/>
    </source>
</evidence>
<feature type="transmembrane region" description="Helical" evidence="9">
    <location>
        <begin position="108"/>
        <end position="126"/>
    </location>
</feature>
<dbReference type="Pfam" id="PF00001">
    <property type="entry name" value="7tm_1"/>
    <property type="match status" value="1"/>
</dbReference>
<dbReference type="STRING" id="947166.A0A1D1V6V8"/>
<organism evidence="11 12">
    <name type="scientific">Ramazzottius varieornatus</name>
    <name type="common">Water bear</name>
    <name type="synonym">Tardigrade</name>
    <dbReference type="NCBI Taxonomy" id="947166"/>
    <lineage>
        <taxon>Eukaryota</taxon>
        <taxon>Metazoa</taxon>
        <taxon>Ecdysozoa</taxon>
        <taxon>Tardigrada</taxon>
        <taxon>Eutardigrada</taxon>
        <taxon>Parachela</taxon>
        <taxon>Hypsibioidea</taxon>
        <taxon>Ramazzottiidae</taxon>
        <taxon>Ramazzottius</taxon>
    </lineage>
</organism>
<feature type="domain" description="G-protein coupled receptors family 1 profile" evidence="10">
    <location>
        <begin position="1"/>
        <end position="168"/>
    </location>
</feature>
<feature type="transmembrane region" description="Helical" evidence="9">
    <location>
        <begin position="146"/>
        <end position="171"/>
    </location>
</feature>
<evidence type="ECO:0000313" key="11">
    <source>
        <dbReference type="EMBL" id="GAU95802.1"/>
    </source>
</evidence>
<evidence type="ECO:0000256" key="6">
    <source>
        <dbReference type="ARBA" id="ARBA00023136"/>
    </source>
</evidence>
<reference evidence="11 12" key="1">
    <citation type="journal article" date="2016" name="Nat. Commun.">
        <title>Extremotolerant tardigrade genome and improved radiotolerance of human cultured cells by tardigrade-unique protein.</title>
        <authorList>
            <person name="Hashimoto T."/>
            <person name="Horikawa D.D."/>
            <person name="Saito Y."/>
            <person name="Kuwahara H."/>
            <person name="Kozuka-Hata H."/>
            <person name="Shin-I T."/>
            <person name="Minakuchi Y."/>
            <person name="Ohishi K."/>
            <person name="Motoyama A."/>
            <person name="Aizu T."/>
            <person name="Enomoto A."/>
            <person name="Kondo K."/>
            <person name="Tanaka S."/>
            <person name="Hara Y."/>
            <person name="Koshikawa S."/>
            <person name="Sagara H."/>
            <person name="Miura T."/>
            <person name="Yokobori S."/>
            <person name="Miyagawa K."/>
            <person name="Suzuki Y."/>
            <person name="Kubo T."/>
            <person name="Oyama M."/>
            <person name="Kohara Y."/>
            <person name="Fujiyama A."/>
            <person name="Arakawa K."/>
            <person name="Katayama T."/>
            <person name="Toyoda A."/>
            <person name="Kunieda T."/>
        </authorList>
    </citation>
    <scope>NUCLEOTIDE SEQUENCE [LARGE SCALE GENOMIC DNA]</scope>
    <source>
        <strain evidence="11 12">YOKOZUNA-1</strain>
    </source>
</reference>
<evidence type="ECO:0000256" key="8">
    <source>
        <dbReference type="ARBA" id="ARBA00023224"/>
    </source>
</evidence>
<evidence type="ECO:0000256" key="3">
    <source>
        <dbReference type="ARBA" id="ARBA00022692"/>
    </source>
</evidence>
<gene>
    <name evidence="11" type="primary">RvY_07357-1</name>
    <name evidence="11" type="synonym">RvY_07357.1</name>
    <name evidence="11" type="ORF">RvY_07357</name>
</gene>
<dbReference type="PANTHER" id="PTHR24229:SF40">
    <property type="entry name" value="ALLATOSTATIN C RECEPTOR 1-RELATED"/>
    <property type="match status" value="1"/>
</dbReference>
<evidence type="ECO:0000256" key="7">
    <source>
        <dbReference type="ARBA" id="ARBA00023170"/>
    </source>
</evidence>
<evidence type="ECO:0000256" key="4">
    <source>
        <dbReference type="ARBA" id="ARBA00022989"/>
    </source>
</evidence>
<dbReference type="OrthoDB" id="6076970at2759"/>
<dbReference type="Proteomes" id="UP000186922">
    <property type="component" value="Unassembled WGS sequence"/>
</dbReference>